<gene>
    <name evidence="3" type="ORF">KCX74_20085</name>
</gene>
<dbReference type="RefSeq" id="WP_166531035.1">
    <property type="nucleotide sequence ID" value="NZ_JAGSOT010000110.1"/>
</dbReference>
<feature type="compositionally biased region" description="Basic and acidic residues" evidence="1">
    <location>
        <begin position="87"/>
        <end position="113"/>
    </location>
</feature>
<evidence type="ECO:0000256" key="1">
    <source>
        <dbReference type="SAM" id="MobiDB-lite"/>
    </source>
</evidence>
<name>A0A941ID89_9BACI</name>
<feature type="region of interest" description="Disordered" evidence="1">
    <location>
        <begin position="81"/>
        <end position="181"/>
    </location>
</feature>
<sequence>MSEFDNHIKKEIQKYLNKNIHFTTNDEQEILRKKKKKQYSLYVSSLVFALILVFLLIGPVLKDEVIDNKIYEFSPAPFSTKMQSSKKLIEREDNMKEKEPKQNAVDKEVAENKDESDEKENAIETNDQKDQENQSADQNGNKEHQEDQEKQSTNQTDNKHQKDQESESTDKEQNEPSISDKEKEVILHKLRQFNSSIDVVIAELEPESYKFKNTFVVKEDVYTRLNNMMTRNVAEQIWSNRLEEKSDGLYLIPMDGEPDFREGEEYSITKLSSTKFKVTQTAVADLYGHYKVLFIVSNIDNQWKISDYKWSSL</sequence>
<feature type="compositionally biased region" description="Basic and acidic residues" evidence="1">
    <location>
        <begin position="119"/>
        <end position="132"/>
    </location>
</feature>
<keyword evidence="2" id="KW-1133">Transmembrane helix</keyword>
<reference evidence="3" key="1">
    <citation type="submission" date="2021-04" db="EMBL/GenBank/DDBJ databases">
        <title>Isolation and polyphasic classification of algal microorganism.</title>
        <authorList>
            <person name="Wang S."/>
        </authorList>
    </citation>
    <scope>NUCLEOTIDE SEQUENCE</scope>
    <source>
        <strain evidence="3">720a</strain>
    </source>
</reference>
<keyword evidence="4" id="KW-1185">Reference proteome</keyword>
<accession>A0A941ID89</accession>
<feature type="compositionally biased region" description="Basic and acidic residues" evidence="1">
    <location>
        <begin position="157"/>
        <end position="181"/>
    </location>
</feature>
<comment type="caution">
    <text evidence="3">The sequence shown here is derived from an EMBL/GenBank/DDBJ whole genome shotgun (WGS) entry which is preliminary data.</text>
</comment>
<feature type="compositionally biased region" description="Basic and acidic residues" evidence="1">
    <location>
        <begin position="140"/>
        <end position="150"/>
    </location>
</feature>
<dbReference type="AlphaFoldDB" id="A0A941ID89"/>
<proteinExistence type="predicted"/>
<dbReference type="EMBL" id="JAGSOT010000110">
    <property type="protein sequence ID" value="MBR7798301.1"/>
    <property type="molecule type" value="Genomic_DNA"/>
</dbReference>
<keyword evidence="2" id="KW-0812">Transmembrane</keyword>
<protein>
    <submittedName>
        <fullName evidence="3">Uncharacterized protein</fullName>
    </submittedName>
</protein>
<evidence type="ECO:0000256" key="2">
    <source>
        <dbReference type="SAM" id="Phobius"/>
    </source>
</evidence>
<evidence type="ECO:0000313" key="4">
    <source>
        <dbReference type="Proteomes" id="UP000675284"/>
    </source>
</evidence>
<dbReference type="Proteomes" id="UP000675284">
    <property type="component" value="Unassembled WGS sequence"/>
</dbReference>
<keyword evidence="2" id="KW-0472">Membrane</keyword>
<organism evidence="3 4">
    <name type="scientific">Virgibacillus salarius</name>
    <dbReference type="NCBI Taxonomy" id="447199"/>
    <lineage>
        <taxon>Bacteria</taxon>
        <taxon>Bacillati</taxon>
        <taxon>Bacillota</taxon>
        <taxon>Bacilli</taxon>
        <taxon>Bacillales</taxon>
        <taxon>Bacillaceae</taxon>
        <taxon>Virgibacillus</taxon>
    </lineage>
</organism>
<feature type="transmembrane region" description="Helical" evidence="2">
    <location>
        <begin position="39"/>
        <end position="61"/>
    </location>
</feature>
<evidence type="ECO:0000313" key="3">
    <source>
        <dbReference type="EMBL" id="MBR7798301.1"/>
    </source>
</evidence>